<evidence type="ECO:0000256" key="1">
    <source>
        <dbReference type="SAM" id="MobiDB-lite"/>
    </source>
</evidence>
<comment type="caution">
    <text evidence="2">The sequence shown here is derived from an EMBL/GenBank/DDBJ whole genome shotgun (WGS) entry which is preliminary data.</text>
</comment>
<gene>
    <name evidence="2" type="ORF">PECAL_1P29950</name>
</gene>
<feature type="region of interest" description="Disordered" evidence="1">
    <location>
        <begin position="1"/>
        <end position="22"/>
    </location>
</feature>
<organism evidence="2 3">
    <name type="scientific">Pelagomonas calceolata</name>
    <dbReference type="NCBI Taxonomy" id="35677"/>
    <lineage>
        <taxon>Eukaryota</taxon>
        <taxon>Sar</taxon>
        <taxon>Stramenopiles</taxon>
        <taxon>Ochrophyta</taxon>
        <taxon>Pelagophyceae</taxon>
        <taxon>Pelagomonadales</taxon>
        <taxon>Pelagomonadaceae</taxon>
        <taxon>Pelagomonas</taxon>
    </lineage>
</organism>
<dbReference type="EMBL" id="CAKKNE010000001">
    <property type="protein sequence ID" value="CAH0366499.1"/>
    <property type="molecule type" value="Genomic_DNA"/>
</dbReference>
<name>A0A8J2SDI6_9STRA</name>
<proteinExistence type="predicted"/>
<dbReference type="AlphaFoldDB" id="A0A8J2SDI6"/>
<dbReference type="Proteomes" id="UP000789595">
    <property type="component" value="Unassembled WGS sequence"/>
</dbReference>
<evidence type="ECO:0000313" key="2">
    <source>
        <dbReference type="EMBL" id="CAH0366499.1"/>
    </source>
</evidence>
<protein>
    <submittedName>
        <fullName evidence="2">Uncharacterized protein</fullName>
    </submittedName>
</protein>
<feature type="non-terminal residue" evidence="2">
    <location>
        <position position="1"/>
    </location>
</feature>
<reference evidence="2" key="1">
    <citation type="submission" date="2021-11" db="EMBL/GenBank/DDBJ databases">
        <authorList>
            <consortium name="Genoscope - CEA"/>
            <person name="William W."/>
        </authorList>
    </citation>
    <scope>NUCLEOTIDE SEQUENCE</scope>
</reference>
<keyword evidence="3" id="KW-1185">Reference proteome</keyword>
<evidence type="ECO:0000313" key="3">
    <source>
        <dbReference type="Proteomes" id="UP000789595"/>
    </source>
</evidence>
<accession>A0A8J2SDI6</accession>
<sequence>LGIAPRERAGQPTGQPRLEGNSYNCAVMDDEQRSAKADDEDALCCDVFPFMKLPDEMRGRALEYLLSASEANLNDPWQTQNVPYSAAASLDTLLFHARDIKTVCKAIARVVRLMERRITTPTAWLRGLWGITNPNYGARKQRSRADVLQDCRERAKIAVQANLVVEMCERLTLACDESRDLFVQMPKGWSQKRKAAVRKLPREEKWAHIRVRSQDEVKRVSPIERLVLLDVLDRTATFFSMDFAQHSWTLRVSSVSLVYRGATEGDELVDADDAAYDEVDRRLEQFFGAETLRSEHWIQAWANGGGEACGSTISLESARVQKWAHDESRPPVTRIRDIRLGLEQYNGRKPDTIELTHDASEYYPSFSIGTVDIRFKKDARASPQMPGDEEPTKPFAPPYFFVEPVASVQWKGQARVKTSAAFKVEGTRIEEGILFVELVPGVFDAQLYCTVAGLS</sequence>